<protein>
    <submittedName>
        <fullName evidence="3">DnaJ subfamily C member 21</fullName>
    </submittedName>
</protein>
<proteinExistence type="predicted"/>
<comment type="caution">
    <text evidence="3">The sequence shown here is derived from an EMBL/GenBank/DDBJ whole genome shotgun (WGS) entry which is preliminary data.</text>
</comment>
<reference evidence="3 4" key="1">
    <citation type="journal article" date="2016" name="Genome Biol. Evol.">
        <title>Gene Family Evolution Reflects Adaptation to Soil Environmental Stressors in the Genome of the Collembolan Orchesella cincta.</title>
        <authorList>
            <person name="Faddeeva-Vakhrusheva A."/>
            <person name="Derks M.F."/>
            <person name="Anvar S.Y."/>
            <person name="Agamennone V."/>
            <person name="Suring W."/>
            <person name="Smit S."/>
            <person name="van Straalen N.M."/>
            <person name="Roelofs D."/>
        </authorList>
    </citation>
    <scope>NUCLEOTIDE SEQUENCE [LARGE SCALE GENOMIC DNA]</scope>
    <source>
        <tissue evidence="3">Mixed pool</tissue>
    </source>
</reference>
<dbReference type="Pfam" id="PF00226">
    <property type="entry name" value="DnaJ"/>
    <property type="match status" value="1"/>
</dbReference>
<dbReference type="SUPFAM" id="SSF46565">
    <property type="entry name" value="Chaperone J-domain"/>
    <property type="match status" value="1"/>
</dbReference>
<keyword evidence="1" id="KW-0812">Transmembrane</keyword>
<keyword evidence="1" id="KW-1133">Transmembrane helix</keyword>
<organism evidence="3 4">
    <name type="scientific">Orchesella cincta</name>
    <name type="common">Springtail</name>
    <name type="synonym">Podura cincta</name>
    <dbReference type="NCBI Taxonomy" id="48709"/>
    <lineage>
        <taxon>Eukaryota</taxon>
        <taxon>Metazoa</taxon>
        <taxon>Ecdysozoa</taxon>
        <taxon>Arthropoda</taxon>
        <taxon>Hexapoda</taxon>
        <taxon>Collembola</taxon>
        <taxon>Entomobryomorpha</taxon>
        <taxon>Entomobryoidea</taxon>
        <taxon>Orchesellidae</taxon>
        <taxon>Orchesellinae</taxon>
        <taxon>Orchesella</taxon>
    </lineage>
</organism>
<dbReference type="CDD" id="cd06257">
    <property type="entry name" value="DnaJ"/>
    <property type="match status" value="1"/>
</dbReference>
<feature type="transmembrane region" description="Helical" evidence="1">
    <location>
        <begin position="258"/>
        <end position="283"/>
    </location>
</feature>
<keyword evidence="1" id="KW-0472">Membrane</keyword>
<dbReference type="EMBL" id="LJIJ01000726">
    <property type="protein sequence ID" value="ODM94984.1"/>
    <property type="molecule type" value="Genomic_DNA"/>
</dbReference>
<sequence>MLAKRNSIGKLFPIILTLLAIFIEGNHSEIVILHRLKKTTVFNTSDDIEIRASFSDGKQHGQIVQEKAYLCLSEPLDACAILKSPPSLPSTNYYSSDESSPTDTSIPQVKWVALITSGGGCDLKTKAVFAAQAGYVRVIVKITHAEDVYGFNSLYDDEEIQVDISLLNPSDWDLIQKYVHPKPYVILLPLPNENARPRTASRRLLFLSSTFESIYDFVYILLNFPYTVVDGIDYIIFRCLKELVISPLKLDTLRFREAAYAFICFLIPACMILGPFFAVLIYFSEPTQRPRAPQFFDFEDDPSRNRSVSTPNSNVISQYRGALGLRLFEPLVKRNIESAYKRKALKCHPDKNLENQVEATNQFIIITAAREELLKLVEPEE</sequence>
<feature type="domain" description="J" evidence="2">
    <location>
        <begin position="333"/>
        <end position="373"/>
    </location>
</feature>
<dbReference type="Gene3D" id="1.10.287.110">
    <property type="entry name" value="DnaJ domain"/>
    <property type="match status" value="1"/>
</dbReference>
<evidence type="ECO:0000259" key="2">
    <source>
        <dbReference type="Pfam" id="PF00226"/>
    </source>
</evidence>
<evidence type="ECO:0000313" key="4">
    <source>
        <dbReference type="Proteomes" id="UP000094527"/>
    </source>
</evidence>
<gene>
    <name evidence="3" type="ORF">Ocin01_11702</name>
</gene>
<accession>A0A1D2MQ91</accession>
<evidence type="ECO:0000313" key="3">
    <source>
        <dbReference type="EMBL" id="ODM94984.1"/>
    </source>
</evidence>
<dbReference type="Gene3D" id="3.50.30.30">
    <property type="match status" value="1"/>
</dbReference>
<dbReference type="AlphaFoldDB" id="A0A1D2MQ91"/>
<name>A0A1D2MQ91_ORCCI</name>
<dbReference type="Proteomes" id="UP000094527">
    <property type="component" value="Unassembled WGS sequence"/>
</dbReference>
<dbReference type="InterPro" id="IPR036869">
    <property type="entry name" value="J_dom_sf"/>
</dbReference>
<evidence type="ECO:0000256" key="1">
    <source>
        <dbReference type="SAM" id="Phobius"/>
    </source>
</evidence>
<dbReference type="OMA" id="IVKITHA"/>
<dbReference type="InterPro" id="IPR001623">
    <property type="entry name" value="DnaJ_domain"/>
</dbReference>
<keyword evidence="4" id="KW-1185">Reference proteome</keyword>